<gene>
    <name evidence="2" type="ORF">BKA67DRAFT_690990</name>
</gene>
<keyword evidence="3" id="KW-1185">Reference proteome</keyword>
<dbReference type="EMBL" id="JAGPXC010000004">
    <property type="protein sequence ID" value="KAH6653887.1"/>
    <property type="molecule type" value="Genomic_DNA"/>
</dbReference>
<comment type="caution">
    <text evidence="2">The sequence shown here is derived from an EMBL/GenBank/DDBJ whole genome shotgun (WGS) entry which is preliminary data.</text>
</comment>
<evidence type="ECO:0000256" key="1">
    <source>
        <dbReference type="SAM" id="MobiDB-lite"/>
    </source>
</evidence>
<dbReference type="RefSeq" id="XP_045958157.1">
    <property type="nucleotide sequence ID" value="XM_046109158.1"/>
</dbReference>
<dbReference type="AlphaFoldDB" id="A0A9P8UKZ2"/>
<organism evidence="2 3">
    <name type="scientific">Truncatella angustata</name>
    <dbReference type="NCBI Taxonomy" id="152316"/>
    <lineage>
        <taxon>Eukaryota</taxon>
        <taxon>Fungi</taxon>
        <taxon>Dikarya</taxon>
        <taxon>Ascomycota</taxon>
        <taxon>Pezizomycotina</taxon>
        <taxon>Sordariomycetes</taxon>
        <taxon>Xylariomycetidae</taxon>
        <taxon>Amphisphaeriales</taxon>
        <taxon>Sporocadaceae</taxon>
        <taxon>Truncatella</taxon>
    </lineage>
</organism>
<feature type="region of interest" description="Disordered" evidence="1">
    <location>
        <begin position="617"/>
        <end position="653"/>
    </location>
</feature>
<evidence type="ECO:0000313" key="2">
    <source>
        <dbReference type="EMBL" id="KAH6653887.1"/>
    </source>
</evidence>
<name>A0A9P8UKZ2_9PEZI</name>
<protein>
    <submittedName>
        <fullName evidence="2">Uncharacterized protein</fullName>
    </submittedName>
</protein>
<dbReference type="GeneID" id="70138049"/>
<proteinExistence type="predicted"/>
<accession>A0A9P8UKZ2</accession>
<dbReference type="Proteomes" id="UP000758603">
    <property type="component" value="Unassembled WGS sequence"/>
</dbReference>
<dbReference type="OrthoDB" id="5376140at2759"/>
<evidence type="ECO:0000313" key="3">
    <source>
        <dbReference type="Proteomes" id="UP000758603"/>
    </source>
</evidence>
<reference evidence="2" key="1">
    <citation type="journal article" date="2021" name="Nat. Commun.">
        <title>Genetic determinants of endophytism in the Arabidopsis root mycobiome.</title>
        <authorList>
            <person name="Mesny F."/>
            <person name="Miyauchi S."/>
            <person name="Thiergart T."/>
            <person name="Pickel B."/>
            <person name="Atanasova L."/>
            <person name="Karlsson M."/>
            <person name="Huettel B."/>
            <person name="Barry K.W."/>
            <person name="Haridas S."/>
            <person name="Chen C."/>
            <person name="Bauer D."/>
            <person name="Andreopoulos W."/>
            <person name="Pangilinan J."/>
            <person name="LaButti K."/>
            <person name="Riley R."/>
            <person name="Lipzen A."/>
            <person name="Clum A."/>
            <person name="Drula E."/>
            <person name="Henrissat B."/>
            <person name="Kohler A."/>
            <person name="Grigoriev I.V."/>
            <person name="Martin F.M."/>
            <person name="Hacquard S."/>
        </authorList>
    </citation>
    <scope>NUCLEOTIDE SEQUENCE</scope>
    <source>
        <strain evidence="2">MPI-SDFR-AT-0073</strain>
    </source>
</reference>
<sequence>MSNKQNITSENSSADPLGEDDSGAVYLKDIAHSKTLQLGLRANYAPWEPWQARDGIIRALDLAEADFEVVRDDKSQRGQDEIIYKLARPGSNPKEWLAYIRYTNKCGAGSVEIVSPQAAIEPWHLDLGGTTKQGVSNQAGQHGDGLNLALLAFLKKPRNLALRCLTGGFHWNFTFDTAGKLVARLYRHLGNEVHKVIVRPEASFRSGLIPFVPHSSQDVIFVIGKEFLVRDKVDKNKLVPARVDLGDVLVGASLIGNIYLKGLLLKESACAGRYRSSASMTGKPLVFGYNFGEGNTNRDRQFVVNAREESEKIQDVWTEVLRQHGNATVDIMHEMLNCEWPECADEIEAGTSTTLVQRRMSIRGSLRSSVALAVKGFDSKGLTNASFIAKHHQDGRAGAVKALSCCPRKLGLSPDARVSMVVLYTAKHLFGDVVDQMAADVFPETESNGRKKSKEQERIQVEQRMYDCCRIQQGLTIDALSNFPRSKLVVDWNLSVGWGVNEDILVQVHRMSTCEHGFKAPLLARDVMSQICCPQVVAKVSQGSVSIDSVDLMAGEKYFATVVPTQDMAFVVTITKNICTMMAPGLRPLPRNERYTPGSQLRHLDIMEPRDWYDAQGETGRKGVIGPPRAQGVKRSNAKSPSGLLPLAKRQKS</sequence>